<dbReference type="SUPFAM" id="SSF51120">
    <property type="entry name" value="beta-Roll"/>
    <property type="match status" value="1"/>
</dbReference>
<dbReference type="EMBL" id="FWFV01000001">
    <property type="protein sequence ID" value="SLN11258.1"/>
    <property type="molecule type" value="Genomic_DNA"/>
</dbReference>
<protein>
    <submittedName>
        <fullName evidence="1">Lactonase, 7-bladed beta-propeller</fullName>
    </submittedName>
</protein>
<proteinExistence type="predicted"/>
<dbReference type="InterPro" id="IPR015943">
    <property type="entry name" value="WD40/YVTN_repeat-like_dom_sf"/>
</dbReference>
<dbReference type="Gene3D" id="2.130.10.10">
    <property type="entry name" value="YVTN repeat-like/Quinoprotein amine dehydrogenase"/>
    <property type="match status" value="2"/>
</dbReference>
<dbReference type="PROSITE" id="PS00330">
    <property type="entry name" value="HEMOLYSIN_CALCIUM"/>
    <property type="match status" value="1"/>
</dbReference>
<dbReference type="RefSeq" id="WP_139214920.1">
    <property type="nucleotide sequence ID" value="NZ_FOPF01000001.1"/>
</dbReference>
<dbReference type="GO" id="GO:0005509">
    <property type="term" value="F:calcium ion binding"/>
    <property type="evidence" value="ECO:0007669"/>
    <property type="project" value="InterPro"/>
</dbReference>
<dbReference type="Gene3D" id="2.150.10.10">
    <property type="entry name" value="Serralysin-like metalloprotease, C-terminal"/>
    <property type="match status" value="2"/>
</dbReference>
<dbReference type="STRING" id="315423.SAMN04488020_10187"/>
<dbReference type="AlphaFoldDB" id="A0A1Y5RC69"/>
<sequence>MWTGRLAALDSVGDREDLALDGTFGVSHARIGDRLFVFAAGERDDGITILELLPDNSLIAVGSVFDSPEVALDDVNHFATISINGQTFLYADAQQDHGITVFRVEADGTLSPVQIVYDDPETTLRGTIGEMAIVSIGSETYLLATGEVDHGVTTFRIDSQGRLSAAHAVTDDLFGRNASLGGARGVTTATVDGIEFAIVAGFQESGLAVFEMDGQGQLTHHWSTFDAISMYFELNGVIDVASAQIGDATYVFGAGAYDDGISAFQLGANGRLTLVWSVSDGVGSSTLNGAEVLETFTTSGETFLAVAAYQDSAVTVFHVDENGRMTELTTLRDTVATKFAGTAGLSVDVHEGRVLLFAGGLTDNGISALELGGGDNLLTGTAADELSFGFAGNDRIIGSPGADTIAGGVGHDVLSYASSGAGVSVDLGKGTGSGGDAEGDVIREIEVLVGSAHGDILIGGADSDWLLGEGGDDFLFADGSTGRMTASEVSALLAGSAMPQASAAAFDIELSPEPDPFFGL</sequence>
<reference evidence="1 2" key="1">
    <citation type="submission" date="2017-03" db="EMBL/GenBank/DDBJ databases">
        <authorList>
            <person name="Afonso C.L."/>
            <person name="Miller P.J."/>
            <person name="Scott M.A."/>
            <person name="Spackman E."/>
            <person name="Goraichik I."/>
            <person name="Dimitrov K.M."/>
            <person name="Suarez D.L."/>
            <person name="Swayne D.E."/>
        </authorList>
    </citation>
    <scope>NUCLEOTIDE SEQUENCE [LARGE SCALE GENOMIC DNA]</scope>
    <source>
        <strain evidence="1 2">CECT 7066</strain>
    </source>
</reference>
<dbReference type="InterPro" id="IPR018511">
    <property type="entry name" value="Hemolysin-typ_Ca-bd_CS"/>
</dbReference>
<evidence type="ECO:0000313" key="1">
    <source>
        <dbReference type="EMBL" id="SLN11258.1"/>
    </source>
</evidence>
<dbReference type="SUPFAM" id="SSF101908">
    <property type="entry name" value="Putative isomerase YbhE"/>
    <property type="match status" value="1"/>
</dbReference>
<dbReference type="OrthoDB" id="9342475at2"/>
<name>A0A1Y5RC69_9RHOB</name>
<dbReference type="Pfam" id="PF00353">
    <property type="entry name" value="HemolysinCabind"/>
    <property type="match status" value="2"/>
</dbReference>
<dbReference type="InterPro" id="IPR011049">
    <property type="entry name" value="Serralysin-like_metalloprot_C"/>
</dbReference>
<gene>
    <name evidence="1" type="ORF">PAM7066_00089</name>
</gene>
<organism evidence="1 2">
    <name type="scientific">Palleronia marisminoris</name>
    <dbReference type="NCBI Taxonomy" id="315423"/>
    <lineage>
        <taxon>Bacteria</taxon>
        <taxon>Pseudomonadati</taxon>
        <taxon>Pseudomonadota</taxon>
        <taxon>Alphaproteobacteria</taxon>
        <taxon>Rhodobacterales</taxon>
        <taxon>Roseobacteraceae</taxon>
        <taxon>Palleronia</taxon>
    </lineage>
</organism>
<accession>A0A1Y5RC69</accession>
<dbReference type="InterPro" id="IPR001343">
    <property type="entry name" value="Hemolysn_Ca-bd"/>
</dbReference>
<evidence type="ECO:0000313" key="2">
    <source>
        <dbReference type="Proteomes" id="UP000193870"/>
    </source>
</evidence>
<dbReference type="Proteomes" id="UP000193870">
    <property type="component" value="Unassembled WGS sequence"/>
</dbReference>
<keyword evidence="2" id="KW-1185">Reference proteome</keyword>